<dbReference type="InParanoid" id="A0A3Q3G6C4"/>
<evidence type="ECO:0000313" key="2">
    <source>
        <dbReference type="Proteomes" id="UP000261660"/>
    </source>
</evidence>
<keyword evidence="2" id="KW-1185">Reference proteome</keyword>
<dbReference type="AlphaFoldDB" id="A0A3Q3G6C4"/>
<reference evidence="1" key="2">
    <citation type="submission" date="2025-09" db="UniProtKB">
        <authorList>
            <consortium name="Ensembl"/>
        </authorList>
    </citation>
    <scope>IDENTIFICATION</scope>
</reference>
<name>A0A3Q3G6C4_9LABR</name>
<dbReference type="Proteomes" id="UP000261660">
    <property type="component" value="Unplaced"/>
</dbReference>
<evidence type="ECO:0000313" key="1">
    <source>
        <dbReference type="Ensembl" id="ENSLBEP00000026493.1"/>
    </source>
</evidence>
<sequence>PFVKSSVVKKTSTCKVVKKNCHTWVSLVMVLYEVCASWEGGNTSAAGTVKDGGRWGLRVPPAQQTNEVNTPWPAPVYHPLVPYWNSPAAATSTPRPSAAGRG</sequence>
<organism evidence="1 2">
    <name type="scientific">Labrus bergylta</name>
    <name type="common">ballan wrasse</name>
    <dbReference type="NCBI Taxonomy" id="56723"/>
    <lineage>
        <taxon>Eukaryota</taxon>
        <taxon>Metazoa</taxon>
        <taxon>Chordata</taxon>
        <taxon>Craniata</taxon>
        <taxon>Vertebrata</taxon>
        <taxon>Euteleostomi</taxon>
        <taxon>Actinopterygii</taxon>
        <taxon>Neopterygii</taxon>
        <taxon>Teleostei</taxon>
        <taxon>Neoteleostei</taxon>
        <taxon>Acanthomorphata</taxon>
        <taxon>Eupercaria</taxon>
        <taxon>Labriformes</taxon>
        <taxon>Labridae</taxon>
        <taxon>Labrus</taxon>
    </lineage>
</organism>
<accession>A0A3Q3G6C4</accession>
<dbReference type="Ensembl" id="ENSLBET00000027791.1">
    <property type="protein sequence ID" value="ENSLBEP00000026493.1"/>
    <property type="gene ID" value="ENSLBEG00000020173.1"/>
</dbReference>
<proteinExistence type="predicted"/>
<reference evidence="1" key="1">
    <citation type="submission" date="2025-08" db="UniProtKB">
        <authorList>
            <consortium name="Ensembl"/>
        </authorList>
    </citation>
    <scope>IDENTIFICATION</scope>
</reference>
<protein>
    <submittedName>
        <fullName evidence="1">Uncharacterized protein</fullName>
    </submittedName>
</protein>